<keyword evidence="3 10" id="KW-0328">Glycosyltransferase</keyword>
<protein>
    <submittedName>
        <fullName evidence="10">Dolichyl-phosphate-mannose-protein mannosyltransferase</fullName>
    </submittedName>
</protein>
<dbReference type="InterPro" id="IPR050297">
    <property type="entry name" value="LipidA_mod_glycosyltrf_83"/>
</dbReference>
<gene>
    <name evidence="10" type="ORF">SAMN05443636_3189</name>
</gene>
<dbReference type="GO" id="GO:0016763">
    <property type="term" value="F:pentosyltransferase activity"/>
    <property type="evidence" value="ECO:0007669"/>
    <property type="project" value="TreeGrafter"/>
</dbReference>
<evidence type="ECO:0000256" key="2">
    <source>
        <dbReference type="ARBA" id="ARBA00022475"/>
    </source>
</evidence>
<organism evidence="10 11">
    <name type="scientific">Halobaculum gomorrense</name>
    <dbReference type="NCBI Taxonomy" id="43928"/>
    <lineage>
        <taxon>Archaea</taxon>
        <taxon>Methanobacteriati</taxon>
        <taxon>Methanobacteriota</taxon>
        <taxon>Stenosarchaea group</taxon>
        <taxon>Halobacteria</taxon>
        <taxon>Halobacteriales</taxon>
        <taxon>Haloferacaceae</taxon>
        <taxon>Halobaculum</taxon>
    </lineage>
</organism>
<feature type="transmembrane region" description="Helical" evidence="8">
    <location>
        <begin position="122"/>
        <end position="140"/>
    </location>
</feature>
<dbReference type="Proteomes" id="UP000184357">
    <property type="component" value="Unassembled WGS sequence"/>
</dbReference>
<keyword evidence="4 10" id="KW-0808">Transferase</keyword>
<evidence type="ECO:0000256" key="7">
    <source>
        <dbReference type="ARBA" id="ARBA00023136"/>
    </source>
</evidence>
<keyword evidence="6 8" id="KW-1133">Transmembrane helix</keyword>
<dbReference type="OrthoDB" id="346516at2157"/>
<feature type="transmembrane region" description="Helical" evidence="8">
    <location>
        <begin position="334"/>
        <end position="351"/>
    </location>
</feature>
<feature type="transmembrane region" description="Helical" evidence="8">
    <location>
        <begin position="398"/>
        <end position="424"/>
    </location>
</feature>
<dbReference type="GO" id="GO:0005886">
    <property type="term" value="C:plasma membrane"/>
    <property type="evidence" value="ECO:0007669"/>
    <property type="project" value="UniProtKB-SubCell"/>
</dbReference>
<feature type="transmembrane region" description="Helical" evidence="8">
    <location>
        <begin position="95"/>
        <end position="116"/>
    </location>
</feature>
<dbReference type="AlphaFoldDB" id="A0A1M5UZ86"/>
<dbReference type="EMBL" id="FQWV01000013">
    <property type="protein sequence ID" value="SHH68312.1"/>
    <property type="molecule type" value="Genomic_DNA"/>
</dbReference>
<keyword evidence="11" id="KW-1185">Reference proteome</keyword>
<evidence type="ECO:0000256" key="1">
    <source>
        <dbReference type="ARBA" id="ARBA00004651"/>
    </source>
</evidence>
<dbReference type="InterPro" id="IPR038731">
    <property type="entry name" value="RgtA/B/C-like"/>
</dbReference>
<feature type="transmembrane region" description="Helical" evidence="8">
    <location>
        <begin position="444"/>
        <end position="463"/>
    </location>
</feature>
<feature type="domain" description="Glycosyltransferase RgtA/B/C/D-like" evidence="9">
    <location>
        <begin position="75"/>
        <end position="232"/>
    </location>
</feature>
<feature type="transmembrane region" description="Helical" evidence="8">
    <location>
        <begin position="218"/>
        <end position="237"/>
    </location>
</feature>
<dbReference type="PANTHER" id="PTHR33908:SF11">
    <property type="entry name" value="MEMBRANE PROTEIN"/>
    <property type="match status" value="1"/>
</dbReference>
<evidence type="ECO:0000256" key="3">
    <source>
        <dbReference type="ARBA" id="ARBA00022676"/>
    </source>
</evidence>
<feature type="transmembrane region" description="Helical" evidence="8">
    <location>
        <begin position="358"/>
        <end position="378"/>
    </location>
</feature>
<dbReference type="RefSeq" id="WP_079991700.1">
    <property type="nucleotide sequence ID" value="NZ_FQWV01000013.1"/>
</dbReference>
<accession>A0A1M5UZ86</accession>
<feature type="transmembrane region" description="Helical" evidence="8">
    <location>
        <begin position="152"/>
        <end position="169"/>
    </location>
</feature>
<feature type="transmembrane region" description="Helical" evidence="8">
    <location>
        <begin position="181"/>
        <end position="206"/>
    </location>
</feature>
<comment type="subcellular location">
    <subcellularLocation>
        <location evidence="1">Cell membrane</location>
        <topology evidence="1">Multi-pass membrane protein</topology>
    </subcellularLocation>
</comment>
<evidence type="ECO:0000256" key="4">
    <source>
        <dbReference type="ARBA" id="ARBA00022679"/>
    </source>
</evidence>
<dbReference type="GO" id="GO:0008610">
    <property type="term" value="P:lipid biosynthetic process"/>
    <property type="evidence" value="ECO:0007669"/>
    <property type="project" value="UniProtKB-ARBA"/>
</dbReference>
<evidence type="ECO:0000256" key="5">
    <source>
        <dbReference type="ARBA" id="ARBA00022692"/>
    </source>
</evidence>
<evidence type="ECO:0000256" key="8">
    <source>
        <dbReference type="SAM" id="Phobius"/>
    </source>
</evidence>
<name>A0A1M5UZ86_9EURY</name>
<reference evidence="10 11" key="1">
    <citation type="submission" date="2016-11" db="EMBL/GenBank/DDBJ databases">
        <authorList>
            <person name="Jaros S."/>
            <person name="Januszkiewicz K."/>
            <person name="Wedrychowicz H."/>
        </authorList>
    </citation>
    <scope>NUCLEOTIDE SEQUENCE [LARGE SCALE GENOMIC DNA]</scope>
    <source>
        <strain evidence="10 11">DSM 9297</strain>
    </source>
</reference>
<evidence type="ECO:0000256" key="6">
    <source>
        <dbReference type="ARBA" id="ARBA00022989"/>
    </source>
</evidence>
<dbReference type="PANTHER" id="PTHR33908">
    <property type="entry name" value="MANNOSYLTRANSFERASE YKCB-RELATED"/>
    <property type="match status" value="1"/>
</dbReference>
<feature type="transmembrane region" description="Helical" evidence="8">
    <location>
        <begin position="20"/>
        <end position="38"/>
    </location>
</feature>
<evidence type="ECO:0000313" key="10">
    <source>
        <dbReference type="EMBL" id="SHH68312.1"/>
    </source>
</evidence>
<feature type="transmembrane region" description="Helical" evidence="8">
    <location>
        <begin position="311"/>
        <end position="328"/>
    </location>
</feature>
<keyword evidence="2" id="KW-1003">Cell membrane</keyword>
<feature type="transmembrane region" description="Helical" evidence="8">
    <location>
        <begin position="278"/>
        <end position="299"/>
    </location>
</feature>
<keyword evidence="7 8" id="KW-0472">Membrane</keyword>
<sequence>MRFRFSADEIPETAASVSALGITWVFVYILGLGSFPLLSWDEGIYAYIAEHGVRHGQWIVPTGLWHGRVGPFLQKPPLGFWIQEATIIGFDHSIVAVRLPSAIGVLGIAIATYGFVRTEWDEVTGILAGFCFLITPHVFAGQNAGRSAAIDIPFVFFGTLFVYLSWRALHGQERLLLPASVAISLAILTKGFAAGIYAVILLPVVLLHWRQLSNRTTVYGLLISFICIVPWPVYMYVKFGQEFLQQIFFSQVLGRVSDAGYTAQNGIFEFMNYPYFKLLPIALDPFIYILPQAVLLGLYRRYQQGQHSLKFYFLVWWATSVPLFFALTGNHDHYLLPMYPATAVLSACLLKRALGGDYLAYGSLILGVIGISLFSYRVPGFIISMVDIGFEVRELETIVLGGTVPSGIGYLAAIAGSIVGVLLIAHIDVTRSMISKYGIQKQRLLGVVFLLLILPGLAAPTPVVSPGAGPDAQWDSQQKLHALALNDRADRDHEVTLQQNLTQTEPLYPFAFYAEPDITVATPAEIQSQYALIITSDRSELTRPYQIQLQTTNRNHANLTLVRFTDQP</sequence>
<keyword evidence="5 8" id="KW-0812">Transmembrane</keyword>
<evidence type="ECO:0000259" key="9">
    <source>
        <dbReference type="Pfam" id="PF13231"/>
    </source>
</evidence>
<evidence type="ECO:0000313" key="11">
    <source>
        <dbReference type="Proteomes" id="UP000184357"/>
    </source>
</evidence>
<dbReference type="Pfam" id="PF13231">
    <property type="entry name" value="PMT_2"/>
    <property type="match status" value="1"/>
</dbReference>
<proteinExistence type="predicted"/>